<reference evidence="1 2" key="1">
    <citation type="submission" date="2019-11" db="EMBL/GenBank/DDBJ databases">
        <title>Bacillus idriensis genome.</title>
        <authorList>
            <person name="Konopka E.N."/>
            <person name="Newman J.D."/>
        </authorList>
    </citation>
    <scope>NUCLEOTIDE SEQUENCE [LARGE SCALE GENOMIC DNA]</scope>
    <source>
        <strain evidence="1 2">DSM 19097</strain>
    </source>
</reference>
<sequence>MAANTLTQKDKKALKQDVESMLEKYRIYLLALPSDWQPQITASYSIVPPVQSNQFSSQTESIAIKRVDFERERIEYINRLWKAVNRLNKYERELIVRRYMDHEEEYDYTVYSEMLLSESKYYKLKDKAFMKLAVVFGLALPDDILKMGGNR</sequence>
<dbReference type="InterPro" id="IPR006524">
    <property type="entry name" value="ArpU-like"/>
</dbReference>
<dbReference type="Proteomes" id="UP000441585">
    <property type="component" value="Unassembled WGS sequence"/>
</dbReference>
<dbReference type="EMBL" id="WKKF01000016">
    <property type="protein sequence ID" value="MRX56722.1"/>
    <property type="molecule type" value="Genomic_DNA"/>
</dbReference>
<comment type="caution">
    <text evidence="1">The sequence shown here is derived from an EMBL/GenBank/DDBJ whole genome shotgun (WGS) entry which is preliminary data.</text>
</comment>
<organism evidence="1 2">
    <name type="scientific">Metabacillus idriensis</name>
    <dbReference type="NCBI Taxonomy" id="324768"/>
    <lineage>
        <taxon>Bacteria</taxon>
        <taxon>Bacillati</taxon>
        <taxon>Bacillota</taxon>
        <taxon>Bacilli</taxon>
        <taxon>Bacillales</taxon>
        <taxon>Bacillaceae</taxon>
        <taxon>Metabacillus</taxon>
    </lineage>
</organism>
<name>A0A6I2MHW2_9BACI</name>
<evidence type="ECO:0000313" key="2">
    <source>
        <dbReference type="Proteomes" id="UP000441585"/>
    </source>
</evidence>
<gene>
    <name evidence="1" type="ORF">GJU41_22525</name>
</gene>
<accession>A0A6I2MHW2</accession>
<evidence type="ECO:0000313" key="1">
    <source>
        <dbReference type="EMBL" id="MRX56722.1"/>
    </source>
</evidence>
<dbReference type="AlphaFoldDB" id="A0A6I2MHW2"/>
<dbReference type="RefSeq" id="WP_154319666.1">
    <property type="nucleotide sequence ID" value="NZ_CAJGAA010000013.1"/>
</dbReference>
<protein>
    <submittedName>
        <fullName evidence="1">ArpU family transcriptional regulator</fullName>
    </submittedName>
</protein>
<dbReference type="NCBIfam" id="TIGR01637">
    <property type="entry name" value="phage_arpU"/>
    <property type="match status" value="1"/>
</dbReference>
<keyword evidence="2" id="KW-1185">Reference proteome</keyword>
<proteinExistence type="predicted"/>